<keyword evidence="2" id="KW-1185">Reference proteome</keyword>
<dbReference type="AlphaFoldDB" id="A0A4Y7SUT6"/>
<evidence type="ECO:0000313" key="1">
    <source>
        <dbReference type="EMBL" id="TEB25633.1"/>
    </source>
</evidence>
<sequence>MLVFSLGRNPRCVFTSAPYFQSSDLVPEGNRSECCHYPATLVEFQASFRQSHPGSSRQDGGPRSTVHIKVGGRTRTAMLWLWGVRYDQGAASSFAGPASFIISLPGLPEKRMISFVVLAAPRADELDRRAALVVNAPALVQVRDPLALTVVPVVDSLSSLKYAQLLPTVSNRSRKPEARSWLNAQDRGMEVGWWHLVRRKGLAAVFPFFPFCLGRGSKGLSGSLVDGPLLYASLSLASDAQQLCTRMDASTAQSEEFGPSTLVSIGLAAIALRNDESEILFDQAVSLTQWDSPFNVHRCAITLCTRSLLQTDKERQEGVREKTQGRLDRSCATTVDNQEAEGGDALKPADATVAHHVLTRMVEEWGEVGMNIDEATQVLTVDHACPNGYKRSMKQRSLGDPSIFVRKSKKGFATMGRRD</sequence>
<proteinExistence type="predicted"/>
<name>A0A4Y7SUT6_COPMI</name>
<gene>
    <name evidence="1" type="ORF">FA13DRAFT_1713869</name>
</gene>
<protein>
    <submittedName>
        <fullName evidence="1">Uncharacterized protein</fullName>
    </submittedName>
</protein>
<dbReference type="Proteomes" id="UP000298030">
    <property type="component" value="Unassembled WGS sequence"/>
</dbReference>
<accession>A0A4Y7SUT6</accession>
<reference evidence="1 2" key="1">
    <citation type="journal article" date="2019" name="Nat. Ecol. Evol.">
        <title>Megaphylogeny resolves global patterns of mushroom evolution.</title>
        <authorList>
            <person name="Varga T."/>
            <person name="Krizsan K."/>
            <person name="Foldi C."/>
            <person name="Dima B."/>
            <person name="Sanchez-Garcia M."/>
            <person name="Sanchez-Ramirez S."/>
            <person name="Szollosi G.J."/>
            <person name="Szarkandi J.G."/>
            <person name="Papp V."/>
            <person name="Albert L."/>
            <person name="Andreopoulos W."/>
            <person name="Angelini C."/>
            <person name="Antonin V."/>
            <person name="Barry K.W."/>
            <person name="Bougher N.L."/>
            <person name="Buchanan P."/>
            <person name="Buyck B."/>
            <person name="Bense V."/>
            <person name="Catcheside P."/>
            <person name="Chovatia M."/>
            <person name="Cooper J."/>
            <person name="Damon W."/>
            <person name="Desjardin D."/>
            <person name="Finy P."/>
            <person name="Geml J."/>
            <person name="Haridas S."/>
            <person name="Hughes K."/>
            <person name="Justo A."/>
            <person name="Karasinski D."/>
            <person name="Kautmanova I."/>
            <person name="Kiss B."/>
            <person name="Kocsube S."/>
            <person name="Kotiranta H."/>
            <person name="LaButti K.M."/>
            <person name="Lechner B.E."/>
            <person name="Liimatainen K."/>
            <person name="Lipzen A."/>
            <person name="Lukacs Z."/>
            <person name="Mihaltcheva S."/>
            <person name="Morgado L.N."/>
            <person name="Niskanen T."/>
            <person name="Noordeloos M.E."/>
            <person name="Ohm R.A."/>
            <person name="Ortiz-Santana B."/>
            <person name="Ovrebo C."/>
            <person name="Racz N."/>
            <person name="Riley R."/>
            <person name="Savchenko A."/>
            <person name="Shiryaev A."/>
            <person name="Soop K."/>
            <person name="Spirin V."/>
            <person name="Szebenyi C."/>
            <person name="Tomsovsky M."/>
            <person name="Tulloss R.E."/>
            <person name="Uehling J."/>
            <person name="Grigoriev I.V."/>
            <person name="Vagvolgyi C."/>
            <person name="Papp T."/>
            <person name="Martin F.M."/>
            <person name="Miettinen O."/>
            <person name="Hibbett D.S."/>
            <person name="Nagy L.G."/>
        </authorList>
    </citation>
    <scope>NUCLEOTIDE SEQUENCE [LARGE SCALE GENOMIC DNA]</scope>
    <source>
        <strain evidence="1 2">FP101781</strain>
    </source>
</reference>
<comment type="caution">
    <text evidence="1">The sequence shown here is derived from an EMBL/GenBank/DDBJ whole genome shotgun (WGS) entry which is preliminary data.</text>
</comment>
<evidence type="ECO:0000313" key="2">
    <source>
        <dbReference type="Proteomes" id="UP000298030"/>
    </source>
</evidence>
<dbReference type="EMBL" id="QPFP01000055">
    <property type="protein sequence ID" value="TEB25633.1"/>
    <property type="molecule type" value="Genomic_DNA"/>
</dbReference>
<organism evidence="1 2">
    <name type="scientific">Coprinellus micaceus</name>
    <name type="common">Glistening ink-cap mushroom</name>
    <name type="synonym">Coprinus micaceus</name>
    <dbReference type="NCBI Taxonomy" id="71717"/>
    <lineage>
        <taxon>Eukaryota</taxon>
        <taxon>Fungi</taxon>
        <taxon>Dikarya</taxon>
        <taxon>Basidiomycota</taxon>
        <taxon>Agaricomycotina</taxon>
        <taxon>Agaricomycetes</taxon>
        <taxon>Agaricomycetidae</taxon>
        <taxon>Agaricales</taxon>
        <taxon>Agaricineae</taxon>
        <taxon>Psathyrellaceae</taxon>
        <taxon>Coprinellus</taxon>
    </lineage>
</organism>